<keyword evidence="1" id="KW-0812">Transmembrane</keyword>
<name>A0ABQ7NTJ7_BRACM</name>
<proteinExistence type="predicted"/>
<gene>
    <name evidence="2" type="primary">A01p021040.1_BraROA</name>
    <name evidence="2" type="ORF">IGI04_001765</name>
</gene>
<dbReference type="Proteomes" id="UP000823674">
    <property type="component" value="Chromosome A01"/>
</dbReference>
<evidence type="ECO:0000313" key="3">
    <source>
        <dbReference type="Proteomes" id="UP000823674"/>
    </source>
</evidence>
<keyword evidence="3" id="KW-1185">Reference proteome</keyword>
<organism evidence="2 3">
    <name type="scientific">Brassica rapa subsp. trilocularis</name>
    <dbReference type="NCBI Taxonomy" id="1813537"/>
    <lineage>
        <taxon>Eukaryota</taxon>
        <taxon>Viridiplantae</taxon>
        <taxon>Streptophyta</taxon>
        <taxon>Embryophyta</taxon>
        <taxon>Tracheophyta</taxon>
        <taxon>Spermatophyta</taxon>
        <taxon>Magnoliopsida</taxon>
        <taxon>eudicotyledons</taxon>
        <taxon>Gunneridae</taxon>
        <taxon>Pentapetalae</taxon>
        <taxon>rosids</taxon>
        <taxon>malvids</taxon>
        <taxon>Brassicales</taxon>
        <taxon>Brassicaceae</taxon>
        <taxon>Brassiceae</taxon>
        <taxon>Brassica</taxon>
    </lineage>
</organism>
<dbReference type="EMBL" id="JADBGQ010000001">
    <property type="protein sequence ID" value="KAG5414198.1"/>
    <property type="molecule type" value="Genomic_DNA"/>
</dbReference>
<comment type="caution">
    <text evidence="2">The sequence shown here is derived from an EMBL/GenBank/DDBJ whole genome shotgun (WGS) entry which is preliminary data.</text>
</comment>
<feature type="non-terminal residue" evidence="2">
    <location>
        <position position="163"/>
    </location>
</feature>
<keyword evidence="1" id="KW-1133">Transmembrane helix</keyword>
<protein>
    <submittedName>
        <fullName evidence="2">Uncharacterized protein</fullName>
    </submittedName>
</protein>
<accession>A0ABQ7NTJ7</accession>
<evidence type="ECO:0000256" key="1">
    <source>
        <dbReference type="SAM" id="Phobius"/>
    </source>
</evidence>
<keyword evidence="1" id="KW-0472">Membrane</keyword>
<reference evidence="2 3" key="1">
    <citation type="submission" date="2021-03" db="EMBL/GenBank/DDBJ databases">
        <authorList>
            <person name="King G.J."/>
            <person name="Bancroft I."/>
            <person name="Baten A."/>
            <person name="Bloomfield J."/>
            <person name="Borpatragohain P."/>
            <person name="He Z."/>
            <person name="Irish N."/>
            <person name="Irwin J."/>
            <person name="Liu K."/>
            <person name="Mauleon R.P."/>
            <person name="Moore J."/>
            <person name="Morris R."/>
            <person name="Ostergaard L."/>
            <person name="Wang B."/>
            <person name="Wells R."/>
        </authorList>
    </citation>
    <scope>NUCLEOTIDE SEQUENCE [LARGE SCALE GENOMIC DNA]</scope>
    <source>
        <strain evidence="2">R-o-18</strain>
        <tissue evidence="2">Leaf</tissue>
    </source>
</reference>
<evidence type="ECO:0000313" key="2">
    <source>
        <dbReference type="EMBL" id="KAG5414198.1"/>
    </source>
</evidence>
<sequence>MANVSSERESVVRSGFGLFLPNFWALKSRGEEEDQSISETMARIELIDDEEEEKRKMKMKKRNHGSTKLFLLVDYLFIFIFFCFLCFIIFKVLGPRNLHRIYSNARDLSNTLYLFIERDNKDMTGRLVTDSFASSKCLFGDSFEVMVVALVELDLLLSSDRKL</sequence>
<feature type="transmembrane region" description="Helical" evidence="1">
    <location>
        <begin position="69"/>
        <end position="90"/>
    </location>
</feature>